<dbReference type="InterPro" id="IPR006527">
    <property type="entry name" value="F-box-assoc_dom_typ1"/>
</dbReference>
<dbReference type="Pfam" id="PF07734">
    <property type="entry name" value="FBA_1"/>
    <property type="match status" value="1"/>
</dbReference>
<dbReference type="Gene3D" id="1.20.1280.50">
    <property type="match status" value="1"/>
</dbReference>
<evidence type="ECO:0000313" key="3">
    <source>
        <dbReference type="EMBL" id="GAA0183046.1"/>
    </source>
</evidence>
<feature type="compositionally biased region" description="Low complexity" evidence="1">
    <location>
        <begin position="1"/>
        <end position="17"/>
    </location>
</feature>
<dbReference type="InterPro" id="IPR036047">
    <property type="entry name" value="F-box-like_dom_sf"/>
</dbReference>
<evidence type="ECO:0000259" key="2">
    <source>
        <dbReference type="PROSITE" id="PS50181"/>
    </source>
</evidence>
<dbReference type="PROSITE" id="PS50181">
    <property type="entry name" value="FBOX"/>
    <property type="match status" value="1"/>
</dbReference>
<sequence length="417" mass="46753">MEPTTITTTTTISTSLPPHQPPKKTKTTTYKHPPPPPTTPPTTPPHHSPPPTQLLIPSLPNELTLEILTRLPTKSLIKFTTISKPWNLTITSPHFTKSHLSTSLKNPLHPHHYLLHYSTRPHFSLHQTPLQTVTNCPGSISKAMTHPMQCPDKSSWLVGSINGLVCVAFDENELILWNPCLRKHRRVPRVNVEAKRGCFLLYGFAYDNVGDDYKVVALLCLFSNVDVFENVVMLYSAKSDRWKKIDGFKDCVPLNDSGKFVNGKVHWATNTGLKLDSGRRCNWSIVFVDVGDESSGELDQPDYGEGKYNLVLGVMGEWICVLCDDGENHLDFWVMKEYGVSESWTKFASISCLNGPRTAVLGIYEPPLCLLNDGNMLMFGRNLVMYNLLDDSHSSLKISDFYACIEALVYVESLVLP</sequence>
<reference evidence="3 4" key="1">
    <citation type="submission" date="2024-01" db="EMBL/GenBank/DDBJ databases">
        <title>The complete chloroplast genome sequence of Lithospermum erythrorhizon: insights into the phylogenetic relationship among Boraginaceae species and the maternal lineages of purple gromwells.</title>
        <authorList>
            <person name="Okada T."/>
            <person name="Watanabe K."/>
        </authorList>
    </citation>
    <scope>NUCLEOTIDE SEQUENCE [LARGE SCALE GENOMIC DNA]</scope>
</reference>
<dbReference type="SUPFAM" id="SSF81383">
    <property type="entry name" value="F-box domain"/>
    <property type="match status" value="1"/>
</dbReference>
<dbReference type="Pfam" id="PF00646">
    <property type="entry name" value="F-box"/>
    <property type="match status" value="1"/>
</dbReference>
<accession>A0AAV3RT68</accession>
<dbReference type="InterPro" id="IPR001810">
    <property type="entry name" value="F-box_dom"/>
</dbReference>
<dbReference type="PANTHER" id="PTHR31672:SF13">
    <property type="entry name" value="F-BOX PROTEIN CPR30-LIKE"/>
    <property type="match status" value="1"/>
</dbReference>
<dbReference type="PANTHER" id="PTHR31672">
    <property type="entry name" value="BNACNNG10540D PROTEIN"/>
    <property type="match status" value="1"/>
</dbReference>
<evidence type="ECO:0000256" key="1">
    <source>
        <dbReference type="SAM" id="MobiDB-lite"/>
    </source>
</evidence>
<keyword evidence="4" id="KW-1185">Reference proteome</keyword>
<protein>
    <recommendedName>
        <fullName evidence="2">F-box domain-containing protein</fullName>
    </recommendedName>
</protein>
<dbReference type="SMART" id="SM00256">
    <property type="entry name" value="FBOX"/>
    <property type="match status" value="1"/>
</dbReference>
<proteinExistence type="predicted"/>
<organism evidence="3 4">
    <name type="scientific">Lithospermum erythrorhizon</name>
    <name type="common">Purple gromwell</name>
    <name type="synonym">Lithospermum officinale var. erythrorhizon</name>
    <dbReference type="NCBI Taxonomy" id="34254"/>
    <lineage>
        <taxon>Eukaryota</taxon>
        <taxon>Viridiplantae</taxon>
        <taxon>Streptophyta</taxon>
        <taxon>Embryophyta</taxon>
        <taxon>Tracheophyta</taxon>
        <taxon>Spermatophyta</taxon>
        <taxon>Magnoliopsida</taxon>
        <taxon>eudicotyledons</taxon>
        <taxon>Gunneridae</taxon>
        <taxon>Pentapetalae</taxon>
        <taxon>asterids</taxon>
        <taxon>lamiids</taxon>
        <taxon>Boraginales</taxon>
        <taxon>Boraginaceae</taxon>
        <taxon>Boraginoideae</taxon>
        <taxon>Lithospermeae</taxon>
        <taxon>Lithospermum</taxon>
    </lineage>
</organism>
<dbReference type="AlphaFoldDB" id="A0AAV3RT68"/>
<dbReference type="InterPro" id="IPR050796">
    <property type="entry name" value="SCF_F-box_component"/>
</dbReference>
<comment type="caution">
    <text evidence="3">The sequence shown here is derived from an EMBL/GenBank/DDBJ whole genome shotgun (WGS) entry which is preliminary data.</text>
</comment>
<dbReference type="NCBIfam" id="TIGR01640">
    <property type="entry name" value="F_box_assoc_1"/>
    <property type="match status" value="1"/>
</dbReference>
<feature type="domain" description="F-box" evidence="2">
    <location>
        <begin position="53"/>
        <end position="99"/>
    </location>
</feature>
<evidence type="ECO:0000313" key="4">
    <source>
        <dbReference type="Proteomes" id="UP001454036"/>
    </source>
</evidence>
<dbReference type="Proteomes" id="UP001454036">
    <property type="component" value="Unassembled WGS sequence"/>
</dbReference>
<dbReference type="InterPro" id="IPR017451">
    <property type="entry name" value="F-box-assoc_interact_dom"/>
</dbReference>
<name>A0AAV3RT68_LITER</name>
<feature type="region of interest" description="Disordered" evidence="1">
    <location>
        <begin position="1"/>
        <end position="53"/>
    </location>
</feature>
<gene>
    <name evidence="3" type="ORF">LIER_42333</name>
</gene>
<dbReference type="EMBL" id="BAABME010028985">
    <property type="protein sequence ID" value="GAA0183046.1"/>
    <property type="molecule type" value="Genomic_DNA"/>
</dbReference>
<feature type="compositionally biased region" description="Pro residues" evidence="1">
    <location>
        <begin position="32"/>
        <end position="52"/>
    </location>
</feature>